<proteinExistence type="inferred from homology"/>
<reference evidence="13 14" key="1">
    <citation type="submission" date="2019-12" db="EMBL/GenBank/DDBJ databases">
        <title>Comparative genomics gives insights into the taxonomy of the Azoarcus-Aromatoleum group and reveals separate origins of nif in the plant-associated Azoarcus and non-plant-associated Aromatoleum sub-groups.</title>
        <authorList>
            <person name="Lafos M."/>
            <person name="Maluk M."/>
            <person name="Batista M."/>
            <person name="Junghare M."/>
            <person name="Carmona M."/>
            <person name="Faoro H."/>
            <person name="Cruz L.M."/>
            <person name="Battistoni F."/>
            <person name="De Souza E."/>
            <person name="Pedrosa F."/>
            <person name="Chen W.-M."/>
            <person name="Poole P.S."/>
            <person name="Dixon R.A."/>
            <person name="James E.K."/>
        </authorList>
    </citation>
    <scope>NUCLEOTIDE SEQUENCE [LARGE SCALE GENOMIC DNA]</scope>
    <source>
        <strain evidence="13 14">PbN1</strain>
    </source>
</reference>
<comment type="caution">
    <text evidence="13">The sequence shown here is derived from an EMBL/GenBank/DDBJ whole genome shotgun (WGS) entry which is preliminary data.</text>
</comment>
<evidence type="ECO:0000259" key="12">
    <source>
        <dbReference type="Pfam" id="PF12019"/>
    </source>
</evidence>
<organism evidence="13 14">
    <name type="scientific">Aromatoleum bremense</name>
    <dbReference type="NCBI Taxonomy" id="76115"/>
    <lineage>
        <taxon>Bacteria</taxon>
        <taxon>Pseudomonadati</taxon>
        <taxon>Pseudomonadota</taxon>
        <taxon>Betaproteobacteria</taxon>
        <taxon>Rhodocyclales</taxon>
        <taxon>Rhodocyclaceae</taxon>
        <taxon>Aromatoleum</taxon>
    </lineage>
</organism>
<dbReference type="InterPro" id="IPR045584">
    <property type="entry name" value="Pilin-like"/>
</dbReference>
<comment type="subcellular location">
    <subcellularLocation>
        <location evidence="1">Cell inner membrane</location>
        <topology evidence="1">Single-pass membrane protein</topology>
    </subcellularLocation>
</comment>
<evidence type="ECO:0000313" key="14">
    <source>
        <dbReference type="Proteomes" id="UP000633943"/>
    </source>
</evidence>
<dbReference type="InterPro" id="IPR022346">
    <property type="entry name" value="T2SS_GspH"/>
</dbReference>
<sequence>MPFAFLGFRRPNREITICNKFKRTAVDAVPMGNPLRFSQDADLIVEPDFAHELSILLDLQVGLMSTMRRYIGFSLIELMVTVAVLAIIAATAAPSFQSFLDKNRVVGAAEAIYTQMQAARSEAVKQSADMIVVFSTGAAWCSGFSRGGTCDCTKAVGDGAACKILGDGQTAVLKVVNATAFNGVTLAAGAPAQVTFDGVRGTVPTAETGSILFQSGLGRQMRVDVNAIGRVQLCSPSGSVGGYPSC</sequence>
<feature type="domain" description="General secretion pathway GspH" evidence="12">
    <location>
        <begin position="108"/>
        <end position="229"/>
    </location>
</feature>
<keyword evidence="4" id="KW-0488">Methylation</keyword>
<evidence type="ECO:0000256" key="2">
    <source>
        <dbReference type="ARBA" id="ARBA00021549"/>
    </source>
</evidence>
<keyword evidence="5" id="KW-0997">Cell inner membrane</keyword>
<gene>
    <name evidence="13" type="ORF">GPA24_03645</name>
</gene>
<keyword evidence="14" id="KW-1185">Reference proteome</keyword>
<dbReference type="Pfam" id="PF12019">
    <property type="entry name" value="GspH"/>
    <property type="match status" value="1"/>
</dbReference>
<protein>
    <recommendedName>
        <fullName evidence="2">Type II secretion system protein H</fullName>
    </recommendedName>
    <alternativeName>
        <fullName evidence="10">General secretion pathway protein H</fullName>
    </alternativeName>
</protein>
<feature type="transmembrane region" description="Helical" evidence="11">
    <location>
        <begin position="70"/>
        <end position="93"/>
    </location>
</feature>
<dbReference type="SUPFAM" id="SSF54523">
    <property type="entry name" value="Pili subunits"/>
    <property type="match status" value="1"/>
</dbReference>
<evidence type="ECO:0000256" key="4">
    <source>
        <dbReference type="ARBA" id="ARBA00022481"/>
    </source>
</evidence>
<comment type="similarity">
    <text evidence="9">Belongs to the GSP H family.</text>
</comment>
<evidence type="ECO:0000313" key="13">
    <source>
        <dbReference type="EMBL" id="NMG14646.1"/>
    </source>
</evidence>
<evidence type="ECO:0000256" key="6">
    <source>
        <dbReference type="ARBA" id="ARBA00022692"/>
    </source>
</evidence>
<evidence type="ECO:0000256" key="8">
    <source>
        <dbReference type="ARBA" id="ARBA00023136"/>
    </source>
</evidence>
<dbReference type="EMBL" id="WTVP01000006">
    <property type="protein sequence ID" value="NMG14646.1"/>
    <property type="molecule type" value="Genomic_DNA"/>
</dbReference>
<dbReference type="Pfam" id="PF07963">
    <property type="entry name" value="N_methyl"/>
    <property type="match status" value="1"/>
</dbReference>
<evidence type="ECO:0000256" key="10">
    <source>
        <dbReference type="ARBA" id="ARBA00030775"/>
    </source>
</evidence>
<dbReference type="Proteomes" id="UP000633943">
    <property type="component" value="Unassembled WGS sequence"/>
</dbReference>
<accession>A0ABX1NRP6</accession>
<evidence type="ECO:0000256" key="1">
    <source>
        <dbReference type="ARBA" id="ARBA00004377"/>
    </source>
</evidence>
<name>A0ABX1NRP6_9RHOO</name>
<evidence type="ECO:0000256" key="9">
    <source>
        <dbReference type="ARBA" id="ARBA00025772"/>
    </source>
</evidence>
<evidence type="ECO:0000256" key="11">
    <source>
        <dbReference type="SAM" id="Phobius"/>
    </source>
</evidence>
<dbReference type="InterPro" id="IPR012902">
    <property type="entry name" value="N_methyl_site"/>
</dbReference>
<evidence type="ECO:0000256" key="3">
    <source>
        <dbReference type="ARBA" id="ARBA00022475"/>
    </source>
</evidence>
<dbReference type="Gene3D" id="3.30.700.10">
    <property type="entry name" value="Glycoprotein, Type 4 Pilin"/>
    <property type="match status" value="1"/>
</dbReference>
<keyword evidence="8 11" id="KW-0472">Membrane</keyword>
<keyword evidence="6 11" id="KW-0812">Transmembrane</keyword>
<keyword evidence="7 11" id="KW-1133">Transmembrane helix</keyword>
<dbReference type="NCBIfam" id="TIGR02532">
    <property type="entry name" value="IV_pilin_GFxxxE"/>
    <property type="match status" value="1"/>
</dbReference>
<keyword evidence="3" id="KW-1003">Cell membrane</keyword>
<evidence type="ECO:0000256" key="7">
    <source>
        <dbReference type="ARBA" id="ARBA00022989"/>
    </source>
</evidence>
<evidence type="ECO:0000256" key="5">
    <source>
        <dbReference type="ARBA" id="ARBA00022519"/>
    </source>
</evidence>